<dbReference type="PANTHER" id="PTHR10587:SF125">
    <property type="entry name" value="POLYSACCHARIDE DEACETYLASE YHEN-RELATED"/>
    <property type="match status" value="1"/>
</dbReference>
<dbReference type="STRING" id="362837.SCANT_v1c05150"/>
<feature type="domain" description="NodB homology" evidence="1">
    <location>
        <begin position="43"/>
        <end position="232"/>
    </location>
</feature>
<dbReference type="PATRIC" id="fig|362837.3.peg.526"/>
<dbReference type="PROSITE" id="PS51677">
    <property type="entry name" value="NODB"/>
    <property type="match status" value="1"/>
</dbReference>
<dbReference type="Gene3D" id="3.20.20.370">
    <property type="entry name" value="Glycoside hydrolase/deacetylase"/>
    <property type="match status" value="1"/>
</dbReference>
<dbReference type="OrthoDB" id="9812065at2"/>
<dbReference type="GO" id="GO:0016810">
    <property type="term" value="F:hydrolase activity, acting on carbon-nitrogen (but not peptide) bonds"/>
    <property type="evidence" value="ECO:0007669"/>
    <property type="project" value="InterPro"/>
</dbReference>
<dbReference type="InterPro" id="IPR011330">
    <property type="entry name" value="Glyco_hydro/deAcase_b/a-brl"/>
</dbReference>
<dbReference type="InterPro" id="IPR002509">
    <property type="entry name" value="NODB_dom"/>
</dbReference>
<evidence type="ECO:0000313" key="2">
    <source>
        <dbReference type="EMBL" id="ALD66421.1"/>
    </source>
</evidence>
<sequence>MNKFKWKNPLHICILLVLSFCIIFNFSTPKINYEVNKVNTKEKVIMITFDDGPSLADETILDILKENNAKATFFGTGINYEKYWKDEKVKAITDRMVNEGHTLGNHSYYHNKYQFKTKSAYDEFYKTSDMIVKIYAENNIPKTISDVPIRMPFLQYYRGMDYLQSKMQVEYFVRGYLGCDYDEAICGKEKILKQYKSNIRPGQILVCHTRDYAKEWLPDLLKHLNEKNYKTVNFTNGDQDYRNYGGLIF</sequence>
<protein>
    <submittedName>
        <fullName evidence="2">Putative chitin deacetylase</fullName>
    </submittedName>
</protein>
<dbReference type="SUPFAM" id="SSF88713">
    <property type="entry name" value="Glycoside hydrolase/deacetylase"/>
    <property type="match status" value="1"/>
</dbReference>
<dbReference type="AlphaFoldDB" id="A0A0M4JSN3"/>
<dbReference type="GO" id="GO:0005975">
    <property type="term" value="P:carbohydrate metabolic process"/>
    <property type="evidence" value="ECO:0007669"/>
    <property type="project" value="InterPro"/>
</dbReference>
<keyword evidence="3" id="KW-1185">Reference proteome</keyword>
<dbReference type="CDD" id="cd10917">
    <property type="entry name" value="CE4_NodB_like_6s_7s"/>
    <property type="match status" value="1"/>
</dbReference>
<evidence type="ECO:0000313" key="3">
    <source>
        <dbReference type="Proteomes" id="UP000063919"/>
    </source>
</evidence>
<dbReference type="KEGG" id="scj:SCANT_v1c05150"/>
<organism evidence="2 3">
    <name type="scientific">Spiroplasma cantharicola</name>
    <dbReference type="NCBI Taxonomy" id="362837"/>
    <lineage>
        <taxon>Bacteria</taxon>
        <taxon>Bacillati</taxon>
        <taxon>Mycoplasmatota</taxon>
        <taxon>Mollicutes</taxon>
        <taxon>Entomoplasmatales</taxon>
        <taxon>Spiroplasmataceae</taxon>
        <taxon>Spiroplasma</taxon>
    </lineage>
</organism>
<gene>
    <name evidence="2" type="ORF">SCANT_v1c05150</name>
</gene>
<proteinExistence type="predicted"/>
<dbReference type="InterPro" id="IPR050248">
    <property type="entry name" value="Polysacc_deacetylase_ArnD"/>
</dbReference>
<dbReference type="EMBL" id="CP012622">
    <property type="protein sequence ID" value="ALD66421.1"/>
    <property type="molecule type" value="Genomic_DNA"/>
</dbReference>
<accession>A0A0M4JSN3</accession>
<dbReference type="Pfam" id="PF01522">
    <property type="entry name" value="Polysacc_deac_1"/>
    <property type="match status" value="1"/>
</dbReference>
<evidence type="ECO:0000259" key="1">
    <source>
        <dbReference type="PROSITE" id="PS51677"/>
    </source>
</evidence>
<dbReference type="RefSeq" id="WP_053946180.1">
    <property type="nucleotide sequence ID" value="NZ_CP012622.1"/>
</dbReference>
<name>A0A0M4JSN3_9MOLU</name>
<reference evidence="2 3" key="1">
    <citation type="journal article" date="2015" name="Genome Announc.">
        <title>Complete Genome Sequence of Spiroplasma cantharicola CC-1T (DSM 21588), a Bacterium Isolated from Soldier Beetle (Cantharis carolinus).</title>
        <authorList>
            <person name="Lo W.S."/>
            <person name="Liu P.Y."/>
            <person name="Kuo C.H."/>
        </authorList>
    </citation>
    <scope>NUCLEOTIDE SEQUENCE [LARGE SCALE GENOMIC DNA]</scope>
    <source>
        <strain evidence="2 3">CC-1</strain>
    </source>
</reference>
<dbReference type="Proteomes" id="UP000063919">
    <property type="component" value="Chromosome"/>
</dbReference>
<dbReference type="PANTHER" id="PTHR10587">
    <property type="entry name" value="GLYCOSYL TRANSFERASE-RELATED"/>
    <property type="match status" value="1"/>
</dbReference>